<evidence type="ECO:0000313" key="2">
    <source>
        <dbReference type="Proteomes" id="UP000268014"/>
    </source>
</evidence>
<accession>A0A3P7ZGZ8</accession>
<evidence type="ECO:0000313" key="1">
    <source>
        <dbReference type="EMBL" id="VDO52088.1"/>
    </source>
</evidence>
<name>A0A3P7ZGZ8_HAEPC</name>
<proteinExistence type="predicted"/>
<reference evidence="1 2" key="1">
    <citation type="submission" date="2018-11" db="EMBL/GenBank/DDBJ databases">
        <authorList>
            <consortium name="Pathogen Informatics"/>
        </authorList>
    </citation>
    <scope>NUCLEOTIDE SEQUENCE [LARGE SCALE GENOMIC DNA]</scope>
    <source>
        <strain evidence="1 2">MHpl1</strain>
    </source>
</reference>
<sequence>MMIVLRRCSSIRWNDGCLTENERTRWHKVHFLFFRNGVKV</sequence>
<protein>
    <submittedName>
        <fullName evidence="1">Uncharacterized protein</fullName>
    </submittedName>
</protein>
<dbReference type="Proteomes" id="UP000268014">
    <property type="component" value="Unassembled WGS sequence"/>
</dbReference>
<keyword evidence="2" id="KW-1185">Reference proteome</keyword>
<gene>
    <name evidence="1" type="ORF">HPLM_LOCUS14171</name>
</gene>
<dbReference type="AlphaFoldDB" id="A0A3P7ZGZ8"/>
<organism evidence="1 2">
    <name type="scientific">Haemonchus placei</name>
    <name type="common">Barber's pole worm</name>
    <dbReference type="NCBI Taxonomy" id="6290"/>
    <lineage>
        <taxon>Eukaryota</taxon>
        <taxon>Metazoa</taxon>
        <taxon>Ecdysozoa</taxon>
        <taxon>Nematoda</taxon>
        <taxon>Chromadorea</taxon>
        <taxon>Rhabditida</taxon>
        <taxon>Rhabditina</taxon>
        <taxon>Rhabditomorpha</taxon>
        <taxon>Strongyloidea</taxon>
        <taxon>Trichostrongylidae</taxon>
        <taxon>Haemonchus</taxon>
    </lineage>
</organism>
<dbReference type="EMBL" id="UZAF01018471">
    <property type="protein sequence ID" value="VDO52088.1"/>
    <property type="molecule type" value="Genomic_DNA"/>
</dbReference>